<reference evidence="2 4" key="3">
    <citation type="submission" date="2019-03" db="EMBL/GenBank/DDBJ databases">
        <authorList>
            <consortium name="Pathogen Informatics"/>
        </authorList>
    </citation>
    <scope>NUCLEOTIDE SEQUENCE [LARGE SCALE GENOMIC DNA]</scope>
    <source>
        <strain evidence="2 4">NCTC12282</strain>
    </source>
</reference>
<accession>A0A2C6DKU2</accession>
<reference evidence="3" key="2">
    <citation type="submission" date="2017-09" db="EMBL/GenBank/DDBJ databases">
        <title>FDA dAtabase for Regulatory Grade micrObial Sequences (FDA-ARGOS): Supporting development and validation of Infectious Disease Dx tests.</title>
        <authorList>
            <person name="Minogue T."/>
            <person name="Wolcott M."/>
            <person name="Wasieloski L."/>
            <person name="Aguilar W."/>
            <person name="Moore D."/>
            <person name="Tallon L."/>
            <person name="Sadzewicz L."/>
            <person name="Ott S."/>
            <person name="Zhao X."/>
            <person name="Nagaraj S."/>
            <person name="Vavikolanu K."/>
            <person name="Aluvathingal J."/>
            <person name="Nadendla S."/>
            <person name="Sichtig H."/>
        </authorList>
    </citation>
    <scope>NUCLEOTIDE SEQUENCE [LARGE SCALE GENOMIC DNA]</scope>
    <source>
        <strain evidence="3">FDAARGOS_387</strain>
    </source>
</reference>
<keyword evidence="3" id="KW-1185">Reference proteome</keyword>
<dbReference type="EMBL" id="PDDX01000001">
    <property type="protein sequence ID" value="PHI29817.1"/>
    <property type="molecule type" value="Genomic_DNA"/>
</dbReference>
<proteinExistence type="predicted"/>
<dbReference type="AlphaFoldDB" id="A0A2C6DKU2"/>
<evidence type="ECO:0000313" key="1">
    <source>
        <dbReference type="EMBL" id="PHI29817.1"/>
    </source>
</evidence>
<dbReference type="RefSeq" id="WP_051323537.1">
    <property type="nucleotide sequence ID" value="NZ_CAADJA010000002.1"/>
</dbReference>
<reference evidence="1" key="1">
    <citation type="submission" date="2017-09" db="EMBL/GenBank/DDBJ databases">
        <title>FDA dAtabase for Regulatory Grade micrObial Sequences (FDA-ARGOS): Supporting development and validation of Infectious Disease Dx tests.</title>
        <authorList>
            <person name="Minogue T."/>
            <person name="Wolcott M."/>
            <person name="Wasieloski L."/>
            <person name="Aguilar W."/>
            <person name="Moore D."/>
            <person name="Tallon L.J."/>
            <person name="Sadzewicz L."/>
            <person name="Ott S."/>
            <person name="Zhao X."/>
            <person name="Nagaraj S."/>
            <person name="Vavikolanu K."/>
            <person name="Aluvathingal J."/>
            <person name="Nadendla S."/>
            <person name="Sichtig H."/>
        </authorList>
    </citation>
    <scope>NUCLEOTIDE SEQUENCE</scope>
    <source>
        <strain evidence="1">FDAARGOS_387</strain>
    </source>
</reference>
<gene>
    <name evidence="1" type="ORF">CRN84_10930</name>
    <name evidence="2" type="ORF">NCTC12282_03166</name>
</gene>
<dbReference type="OrthoDB" id="6191871at2"/>
<dbReference type="Proteomes" id="UP000224974">
    <property type="component" value="Unassembled WGS sequence"/>
</dbReference>
<dbReference type="STRING" id="1111728.GCA_000427805_01881"/>
<dbReference type="EMBL" id="CAADJA010000002">
    <property type="protein sequence ID" value="VFS48376.1"/>
    <property type="molecule type" value="Genomic_DNA"/>
</dbReference>
<name>A0A2C6DKU2_9GAMM</name>
<evidence type="ECO:0000313" key="2">
    <source>
        <dbReference type="EMBL" id="VFS48376.1"/>
    </source>
</evidence>
<dbReference type="Proteomes" id="UP000373449">
    <property type="component" value="Unassembled WGS sequence"/>
</dbReference>
<evidence type="ECO:0000313" key="3">
    <source>
        <dbReference type="Proteomes" id="UP000224974"/>
    </source>
</evidence>
<evidence type="ECO:0000313" key="4">
    <source>
        <dbReference type="Proteomes" id="UP000373449"/>
    </source>
</evidence>
<sequence>MESINLDILVKKLKALPIKVPIEVLTLWETSNDAWCLKTIEGSIIYVNKSYYDLITPTSYHKKSALAPFSEIIRDHDSMVMHNGLKVDAVGVLSLNEGKDFKSFFCERMPFYNKLAEISGIISHIGTLKVVTPNFFI</sequence>
<protein>
    <submittedName>
        <fullName evidence="1">Uncharacterized protein</fullName>
    </submittedName>
</protein>
<organism evidence="1 3">
    <name type="scientific">Budvicia aquatica</name>
    <dbReference type="NCBI Taxonomy" id="82979"/>
    <lineage>
        <taxon>Bacteria</taxon>
        <taxon>Pseudomonadati</taxon>
        <taxon>Pseudomonadota</taxon>
        <taxon>Gammaproteobacteria</taxon>
        <taxon>Enterobacterales</taxon>
        <taxon>Budviciaceae</taxon>
        <taxon>Budvicia</taxon>
    </lineage>
</organism>